<reference evidence="1" key="2">
    <citation type="journal article" date="2015" name="Data Brief">
        <title>Shoot transcriptome of the giant reed, Arundo donax.</title>
        <authorList>
            <person name="Barrero R.A."/>
            <person name="Guerrero F.D."/>
            <person name="Moolhuijzen P."/>
            <person name="Goolsby J.A."/>
            <person name="Tidwell J."/>
            <person name="Bellgard S.E."/>
            <person name="Bellgard M.I."/>
        </authorList>
    </citation>
    <scope>NUCLEOTIDE SEQUENCE</scope>
    <source>
        <tissue evidence="1">Shoot tissue taken approximately 20 cm above the soil surface</tissue>
    </source>
</reference>
<dbReference type="AlphaFoldDB" id="A0A0A9FHV9"/>
<name>A0A0A9FHV9_ARUDO</name>
<protein>
    <submittedName>
        <fullName evidence="1">Uncharacterized protein</fullName>
    </submittedName>
</protein>
<organism evidence="1">
    <name type="scientific">Arundo donax</name>
    <name type="common">Giant reed</name>
    <name type="synonym">Donax arundinaceus</name>
    <dbReference type="NCBI Taxonomy" id="35708"/>
    <lineage>
        <taxon>Eukaryota</taxon>
        <taxon>Viridiplantae</taxon>
        <taxon>Streptophyta</taxon>
        <taxon>Embryophyta</taxon>
        <taxon>Tracheophyta</taxon>
        <taxon>Spermatophyta</taxon>
        <taxon>Magnoliopsida</taxon>
        <taxon>Liliopsida</taxon>
        <taxon>Poales</taxon>
        <taxon>Poaceae</taxon>
        <taxon>PACMAD clade</taxon>
        <taxon>Arundinoideae</taxon>
        <taxon>Arundineae</taxon>
        <taxon>Arundo</taxon>
    </lineage>
</organism>
<proteinExistence type="predicted"/>
<accession>A0A0A9FHV9</accession>
<dbReference type="EMBL" id="GBRH01185964">
    <property type="protein sequence ID" value="JAE11932.1"/>
    <property type="molecule type" value="Transcribed_RNA"/>
</dbReference>
<evidence type="ECO:0000313" key="1">
    <source>
        <dbReference type="EMBL" id="JAE11932.1"/>
    </source>
</evidence>
<sequence>MFHTDPITAATNFSKITRARFRIAQLSNPQMYDILRCLEEHKLSLAYAIAGPQPPR</sequence>
<reference evidence="1" key="1">
    <citation type="submission" date="2014-09" db="EMBL/GenBank/DDBJ databases">
        <authorList>
            <person name="Magalhaes I.L.F."/>
            <person name="Oliveira U."/>
            <person name="Santos F.R."/>
            <person name="Vidigal T.H.D.A."/>
            <person name="Brescovit A.D."/>
            <person name="Santos A.J."/>
        </authorList>
    </citation>
    <scope>NUCLEOTIDE SEQUENCE</scope>
    <source>
        <tissue evidence="1">Shoot tissue taken approximately 20 cm above the soil surface</tissue>
    </source>
</reference>